<feature type="region of interest" description="Disordered" evidence="2">
    <location>
        <begin position="1637"/>
        <end position="1752"/>
    </location>
</feature>
<feature type="region of interest" description="Disordered" evidence="2">
    <location>
        <begin position="1824"/>
        <end position="1882"/>
    </location>
</feature>
<dbReference type="OrthoDB" id="273843at2759"/>
<feature type="region of interest" description="Disordered" evidence="2">
    <location>
        <begin position="969"/>
        <end position="997"/>
    </location>
</feature>
<evidence type="ECO:0000256" key="1">
    <source>
        <dbReference type="SAM" id="Coils"/>
    </source>
</evidence>
<reference evidence="4 5" key="1">
    <citation type="submission" date="2021-02" db="EMBL/GenBank/DDBJ databases">
        <title>Leishmania (Mundinia) enrietti genome sequencing and assembly.</title>
        <authorList>
            <person name="Almutairi H."/>
            <person name="Gatherer D."/>
        </authorList>
    </citation>
    <scope>NUCLEOTIDE SEQUENCE [LARGE SCALE GENOMIC DNA]</scope>
    <source>
        <strain evidence="4">CUR178</strain>
    </source>
</reference>
<feature type="region of interest" description="Disordered" evidence="2">
    <location>
        <begin position="739"/>
        <end position="806"/>
    </location>
</feature>
<dbReference type="RefSeq" id="XP_067695117.1">
    <property type="nucleotide sequence ID" value="XM_067839029.1"/>
</dbReference>
<keyword evidence="3" id="KW-1133">Transmembrane helix</keyword>
<evidence type="ECO:0000256" key="3">
    <source>
        <dbReference type="SAM" id="Phobius"/>
    </source>
</evidence>
<comment type="caution">
    <text evidence="4">The sequence shown here is derived from an EMBL/GenBank/DDBJ whole genome shotgun (WGS) entry which is preliminary data.</text>
</comment>
<gene>
    <name evidence="4" type="ORF">CUR178_07385</name>
</gene>
<feature type="compositionally biased region" description="Low complexity" evidence="2">
    <location>
        <begin position="903"/>
        <end position="913"/>
    </location>
</feature>
<feature type="transmembrane region" description="Helical" evidence="3">
    <location>
        <begin position="100"/>
        <end position="120"/>
    </location>
</feature>
<sequence>MFFDVVDMTTTYIQYLTLLLKLSPESLPPFYMGPAEFIRYALLDTSQHIDEVQRYENPLRVDLPEWFPLDIRLQYVCVAIIGPLALSTIGLLLVHGKPAYAWLVCLLSTLFMFVFALLSLKNTAAPSARASALPSKSTLGILSGVGLPLFALLLAVGILCMGRARLRRLRSNAAELERLIDEERQRQESQRITHQVVDRQGIGLVDVAAERVYATRREYLVAHLDVEDVLWQGVLVLVLLIGSLVLLGGIPIRAIHEMQHSIVFRVLGSIIAVLFAVATLYWSMTMFSKGRRYLYACSTEFNLHALNLIMMVASLLYISVVTNFIAIIYCTPQTCEAGSKLSHPASLLPRMPYTTGGNSAVAPLDGSPVGCLPCTFHNFTQKCPTAFQQSLCAEPQKQSRLVYDLRVACDGMDDFYIASGTLMFMFYILFLPYLQFYIAQYGVRVLQDVYPLERRYHDVFTSEELYFQKVLSSDNSAAFAYRAYKPQFRFYRLSFLLQKIILGVVGCVMQRGQQRQTAWVGMLFFMAVPLIALSCAVYLQPFSRPTETIYFPTLQAMVTVCSAVFLVSWQFGTAAVPLSVWIFLPIALIGVPVTALVVGTALSLREERRWKNLLEKRLLQEVTAAHVMPDARRQHVQCSSPRHRGSRNGAVDGSEEAAACSSEGGAYYKDWRQQPAQQAEDAKESEKDSGDEEMQRCGLDGSSRSLLSSNNRPLVSAAAAAGISTSQGTGVVVLPQPSHLQSGPLSNPSAFTPLNITVPTAHHGSLPAERRLSPSPSSSSSAKYVQRPLPSRTCDSTSRRRAAPSSKRVVVAPAHLCAPAITESTRASLDAAHGTDTCYGVPALLQTRTCGGTLRVFGLIALETVAAPFLLFSDPGRWHNNGVGRDKKRSDGMAGIADRDSDASTSAATEPSTGPRRHRLHRPTVAEAAFSFMSLAPLFQSARRIAPASPAAVNARGHGSHTCAAQSVDCVPDEKPPQPRGASRHLPQQCTSAVRDNASRDAAASPWNCLSAFTPPAASPCKNVCNSNEPPALSASGLQRCRDCSSLSGSPFGSCLHWRSPEESLRNLGSGAGALRPPKPTSAGASDPNLHLSSSHVCVPSTLKQPDEAPLPPFQHQQSSPRSASRNSGDSSLCEFSSLSQHQQPVMSRRSSRRRRSSFGTAAAADAAAGEYAREATTEFVPSLYFLQYAPATWWFAKMLPRLPLTSRRRSRISSSDALAAGIHYSAGMARRLSTSLGLLLAGAPLPWQKTPLAEETPEKRSSSPQVFLSPRLSLSDAAAAAAVALPRQRGDALWGNEANHTDDYACPSSCMAVLKRLLQALKKMVCYLSCGWMSGARVADSGGLGAVLSFTEVYVRRQACARSSTKRGLECLCTERELQRQRLETARKAFWGNTTDAMLGVVDVAGSMPPWSLFCNVRLPPVAPAASQAVAQQQPLQQTMLSLQRQYYAQLASEQCDADTKSFGGALNGRSASTGAHEGDSATAVRYCRQGSVAKLNSRLTCMSYTSFSLEGYLGVRLPENPLRAAARERQAAAVFHRQECSKGMVPLPLDTEMCTLDAGGRCGRWEGGSGEVRIKDDHGRDRRSDMSMDMDVSLERSETGCGPKVGLAGTLHWLAHWGPMLTELLYETAADDGKSVTAKSRTMCRGARASSSGGGDSSTNAYAQSMPGFPGTERQQRRRSRRGSKGWRTRLLPKNWGWASKSPRRRGSGEFSPQQRHEGQSIDRDGQVSLRNGDRDMPPPFNSPPLISRQPSRLLSLITGGVSRTSSVSRISDPFTVKSATPLKHAAVAKMVSRHSRSFSSPPSASAVNSAFPGEGAARLCKQHQTAPRNSNDDCSKKKAPVTVASRASTSRRRSSRSQRVRSSLEPELEHSPSIPSQRHSAAAADPLIQQLRCLHLLRERLKTSYWEHLKQLTTVQHYIDYEINEAVGRVLSFLFIVLGIVSTIALALVLCGMLRTVDWTFISGVHRGKDTLLYELAGYDSWDNFTQHCCCMAVTDAAAGYPYYALDVESWVCANGVTKERVRRDGYDNAITDGYSVRGLCGMEFKHNCAVAVLEGKVVLTGCDSHVSSDAAQRW</sequence>
<dbReference type="PANTHER" id="PTHR34993:SF1">
    <property type="entry name" value="TRANSMEMBRANE PROTEIN"/>
    <property type="match status" value="1"/>
</dbReference>
<feature type="transmembrane region" description="Helical" evidence="3">
    <location>
        <begin position="262"/>
        <end position="284"/>
    </location>
</feature>
<feature type="transmembrane region" description="Helical" evidence="3">
    <location>
        <begin position="140"/>
        <end position="161"/>
    </location>
</feature>
<feature type="transmembrane region" description="Helical" evidence="3">
    <location>
        <begin position="578"/>
        <end position="604"/>
    </location>
</feature>
<keyword evidence="1" id="KW-0175">Coiled coil</keyword>
<protein>
    <submittedName>
        <fullName evidence="4">Uncharacterized protein</fullName>
    </submittedName>
</protein>
<feature type="region of interest" description="Disordered" evidence="2">
    <location>
        <begin position="631"/>
        <end position="656"/>
    </location>
</feature>
<evidence type="ECO:0000256" key="2">
    <source>
        <dbReference type="SAM" id="MobiDB-lite"/>
    </source>
</evidence>
<dbReference type="PROSITE" id="PS50231">
    <property type="entry name" value="RICIN_B_LECTIN"/>
    <property type="match status" value="1"/>
</dbReference>
<dbReference type="PANTHER" id="PTHR34993">
    <property type="entry name" value="TRANSMEMBRANE PROTEIN"/>
    <property type="match status" value="1"/>
</dbReference>
<dbReference type="Proteomes" id="UP000674179">
    <property type="component" value="Chromosome 10"/>
</dbReference>
<organism evidence="4 5">
    <name type="scientific">Leishmania enriettii</name>
    <dbReference type="NCBI Taxonomy" id="5663"/>
    <lineage>
        <taxon>Eukaryota</taxon>
        <taxon>Discoba</taxon>
        <taxon>Euglenozoa</taxon>
        <taxon>Kinetoplastea</taxon>
        <taxon>Metakinetoplastina</taxon>
        <taxon>Trypanosomatida</taxon>
        <taxon>Trypanosomatidae</taxon>
        <taxon>Leishmaniinae</taxon>
        <taxon>Leishmania</taxon>
    </lineage>
</organism>
<feature type="transmembrane region" description="Helical" evidence="3">
    <location>
        <begin position="518"/>
        <end position="539"/>
    </location>
</feature>
<feature type="coiled-coil region" evidence="1">
    <location>
        <begin position="166"/>
        <end position="193"/>
    </location>
</feature>
<accession>A0A836H1S9</accession>
<dbReference type="EMBL" id="JAFHKP010000010">
    <property type="protein sequence ID" value="KAG5484229.1"/>
    <property type="molecule type" value="Genomic_DNA"/>
</dbReference>
<keyword evidence="5" id="KW-1185">Reference proteome</keyword>
<feature type="region of interest" description="Disordered" evidence="2">
    <location>
        <begin position="1067"/>
        <end position="1159"/>
    </location>
</feature>
<feature type="compositionally biased region" description="Basic residues" evidence="2">
    <location>
        <begin position="1852"/>
        <end position="1862"/>
    </location>
</feature>
<feature type="transmembrane region" description="Helical" evidence="3">
    <location>
        <begin position="1933"/>
        <end position="1957"/>
    </location>
</feature>
<keyword evidence="3" id="KW-0812">Transmembrane</keyword>
<feature type="transmembrane region" description="Helical" evidence="3">
    <location>
        <begin position="305"/>
        <end position="329"/>
    </location>
</feature>
<feature type="transmembrane region" description="Helical" evidence="3">
    <location>
        <begin position="229"/>
        <end position="250"/>
    </location>
</feature>
<feature type="compositionally biased region" description="Basic and acidic residues" evidence="2">
    <location>
        <begin position="884"/>
        <end position="902"/>
    </location>
</feature>
<evidence type="ECO:0000313" key="4">
    <source>
        <dbReference type="EMBL" id="KAG5484229.1"/>
    </source>
</evidence>
<feature type="compositionally biased region" description="Polar residues" evidence="2">
    <location>
        <begin position="739"/>
        <end position="758"/>
    </location>
</feature>
<feature type="compositionally biased region" description="Basic residues" evidence="2">
    <location>
        <begin position="1678"/>
        <end position="1690"/>
    </location>
</feature>
<keyword evidence="3" id="KW-0472">Membrane</keyword>
<proteinExistence type="predicted"/>
<feature type="region of interest" description="Disordered" evidence="2">
    <location>
        <begin position="672"/>
        <end position="709"/>
    </location>
</feature>
<feature type="region of interest" description="Disordered" evidence="2">
    <location>
        <begin position="880"/>
        <end position="921"/>
    </location>
</feature>
<dbReference type="GeneID" id="94174539"/>
<feature type="transmembrane region" description="Helical" evidence="3">
    <location>
        <begin position="73"/>
        <end position="93"/>
    </location>
</feature>
<feature type="compositionally biased region" description="Polar residues" evidence="2">
    <location>
        <begin position="1115"/>
        <end position="1146"/>
    </location>
</feature>
<dbReference type="KEGG" id="lenr:94174539"/>
<name>A0A836H1S9_LEIEN</name>
<evidence type="ECO:0000313" key="5">
    <source>
        <dbReference type="Proteomes" id="UP000674179"/>
    </source>
</evidence>
<feature type="transmembrane region" description="Helical" evidence="3">
    <location>
        <begin position="415"/>
        <end position="434"/>
    </location>
</feature>
<feature type="compositionally biased region" description="Basic and acidic residues" evidence="2">
    <location>
        <begin position="1717"/>
        <end position="1739"/>
    </location>
</feature>
<feature type="transmembrane region" description="Helical" evidence="3">
    <location>
        <begin position="551"/>
        <end position="572"/>
    </location>
</feature>